<dbReference type="Proteomes" id="UP001059041">
    <property type="component" value="Linkage Group LG9"/>
</dbReference>
<gene>
    <name evidence="2" type="ORF">IRJ41_001850</name>
</gene>
<comment type="caution">
    <text evidence="2">The sequence shown here is derived from an EMBL/GenBank/DDBJ whole genome shotgun (WGS) entry which is preliminary data.</text>
</comment>
<dbReference type="EMBL" id="JAFHDT010000009">
    <property type="protein sequence ID" value="KAI7805207.1"/>
    <property type="molecule type" value="Genomic_DNA"/>
</dbReference>
<evidence type="ECO:0000313" key="3">
    <source>
        <dbReference type="Proteomes" id="UP001059041"/>
    </source>
</evidence>
<keyword evidence="3" id="KW-1185">Reference proteome</keyword>
<reference evidence="2" key="1">
    <citation type="submission" date="2021-02" db="EMBL/GenBank/DDBJ databases">
        <title>Comparative genomics reveals that relaxation of natural selection precedes convergent phenotypic evolution of cavefish.</title>
        <authorList>
            <person name="Peng Z."/>
        </authorList>
    </citation>
    <scope>NUCLEOTIDE SEQUENCE</scope>
    <source>
        <tissue evidence="2">Muscle</tissue>
    </source>
</reference>
<feature type="compositionally biased region" description="Pro residues" evidence="1">
    <location>
        <begin position="302"/>
        <end position="317"/>
    </location>
</feature>
<feature type="region of interest" description="Disordered" evidence="1">
    <location>
        <begin position="47"/>
        <end position="116"/>
    </location>
</feature>
<feature type="compositionally biased region" description="Basic and acidic residues" evidence="1">
    <location>
        <begin position="98"/>
        <end position="115"/>
    </location>
</feature>
<accession>A0A9W7WN11</accession>
<evidence type="ECO:0000313" key="2">
    <source>
        <dbReference type="EMBL" id="KAI7805207.1"/>
    </source>
</evidence>
<organism evidence="2 3">
    <name type="scientific">Triplophysa rosa</name>
    <name type="common">Cave loach</name>
    <dbReference type="NCBI Taxonomy" id="992332"/>
    <lineage>
        <taxon>Eukaryota</taxon>
        <taxon>Metazoa</taxon>
        <taxon>Chordata</taxon>
        <taxon>Craniata</taxon>
        <taxon>Vertebrata</taxon>
        <taxon>Euteleostomi</taxon>
        <taxon>Actinopterygii</taxon>
        <taxon>Neopterygii</taxon>
        <taxon>Teleostei</taxon>
        <taxon>Ostariophysi</taxon>
        <taxon>Cypriniformes</taxon>
        <taxon>Nemacheilidae</taxon>
        <taxon>Triplophysa</taxon>
    </lineage>
</organism>
<proteinExistence type="predicted"/>
<feature type="region of interest" description="Disordered" evidence="1">
    <location>
        <begin position="149"/>
        <end position="352"/>
    </location>
</feature>
<sequence>MQFWKEYFCKPCSASVTSPQEDMDYRMGNCIGVARSQEVAPDNVVLFPPEETPFDSLSEAAVHADKVSPENEKSNGGENGSVHTDTTAAEPQVSDEEDKQRKQEEEDKDELEFPHDLLPSIDLSTELNLTWGTSLGPLGTLSSYQAEPEFKTPTEEGFPPLPESFSPEIEDNFPPVPESFYPEIEDSFPPVPEIFPPEIEDSFPPVPEIFPPEIEDSFPPVPEIFPPEIKDNFPPVPESFSFEIEENFPPVTEQPEEPSDCRPPITEAAERSEPVLCSPSPPPQHAVAPALPAHLLHDTEFPTPPPTPPERAPPEPPTLLSTSASPDLPETPPVAPIPHQIQQLQHCEPSAR</sequence>
<feature type="compositionally biased region" description="Basic and acidic residues" evidence="1">
    <location>
        <begin position="62"/>
        <end position="75"/>
    </location>
</feature>
<feature type="compositionally biased region" description="Low complexity" evidence="1">
    <location>
        <begin position="285"/>
        <end position="294"/>
    </location>
</feature>
<protein>
    <submittedName>
        <fullName evidence="2">Transforming acidic coiled-coil-containing protein 2</fullName>
    </submittedName>
</protein>
<name>A0A9W7WN11_TRIRA</name>
<dbReference type="AlphaFoldDB" id="A0A9W7WN11"/>
<evidence type="ECO:0000256" key="1">
    <source>
        <dbReference type="SAM" id="MobiDB-lite"/>
    </source>
</evidence>